<protein>
    <submittedName>
        <fullName evidence="3">Uncharacterized protein</fullName>
    </submittedName>
</protein>
<name>A0A4Q5H7G6_9BACE</name>
<dbReference type="EMBL" id="VVZX01000003">
    <property type="protein sequence ID" value="KAA5276209.1"/>
    <property type="molecule type" value="Genomic_DNA"/>
</dbReference>
<organism evidence="3 4">
    <name type="scientific">Bacteroides eggerthii</name>
    <dbReference type="NCBI Taxonomy" id="28111"/>
    <lineage>
        <taxon>Bacteria</taxon>
        <taxon>Pseudomonadati</taxon>
        <taxon>Bacteroidota</taxon>
        <taxon>Bacteroidia</taxon>
        <taxon>Bacteroidales</taxon>
        <taxon>Bacteroidaceae</taxon>
        <taxon>Bacteroides</taxon>
    </lineage>
</organism>
<gene>
    <name evidence="3" type="ORF">EAJ03_02670</name>
    <name evidence="2" type="ORF">F2Z23_02660</name>
</gene>
<feature type="coiled-coil region" evidence="1">
    <location>
        <begin position="54"/>
        <end position="81"/>
    </location>
</feature>
<evidence type="ECO:0000256" key="1">
    <source>
        <dbReference type="SAM" id="Coils"/>
    </source>
</evidence>
<dbReference type="Proteomes" id="UP000291917">
    <property type="component" value="Unassembled WGS sequence"/>
</dbReference>
<evidence type="ECO:0000313" key="4">
    <source>
        <dbReference type="Proteomes" id="UP000291917"/>
    </source>
</evidence>
<sequence>MIRVGVVCHGQTIEFNAKDTKAIAEAASALGVSFEVLQEQIIRLVQSYQIAYGIDELKAAIEKAELEIKNINYEFVSLRKKERVVYCPYKPVLHRPDKRRCFRPKLYWQRIRSNPR</sequence>
<evidence type="ECO:0000313" key="3">
    <source>
        <dbReference type="EMBL" id="RYT77466.1"/>
    </source>
</evidence>
<evidence type="ECO:0000313" key="5">
    <source>
        <dbReference type="Proteomes" id="UP000335496"/>
    </source>
</evidence>
<reference evidence="3 4" key="2">
    <citation type="journal article" date="2019" name="Science, e1252229">
        <title>Invertible promoters mediate bacterial phase variation, antibiotic resistance, and host adaptation in the gut.</title>
        <authorList>
            <person name="Jiang X."/>
            <person name="Hall A.B."/>
            <person name="Arthur T.D."/>
            <person name="Plichta D.R."/>
            <person name="Covington C.T."/>
            <person name="Poyet M."/>
            <person name="Crothers J."/>
            <person name="Moses P.L."/>
            <person name="Tolonen A.C."/>
            <person name="Vlamakis H."/>
            <person name="Alm E.J."/>
            <person name="Xavier R.J."/>
        </authorList>
    </citation>
    <scope>NUCLEOTIDE SEQUENCE [LARGE SCALE GENOMIC DNA]</scope>
    <source>
        <strain evidence="4">bj_0095</strain>
        <strain evidence="3">Bj_0095</strain>
    </source>
</reference>
<accession>A0A4Q5H7G6</accession>
<proteinExistence type="predicted"/>
<keyword evidence="1" id="KW-0175">Coiled coil</keyword>
<reference evidence="2 5" key="1">
    <citation type="journal article" date="2019" name="Nat. Med.">
        <title>A library of human gut bacterial isolates paired with longitudinal multiomics data enables mechanistic microbiome research.</title>
        <authorList>
            <person name="Poyet M."/>
            <person name="Groussin M."/>
            <person name="Gibbons S.M."/>
            <person name="Avila-Pacheco J."/>
            <person name="Jiang X."/>
            <person name="Kearney S.M."/>
            <person name="Perrotta A.R."/>
            <person name="Berdy B."/>
            <person name="Zhao S."/>
            <person name="Lieberman T.D."/>
            <person name="Swanson P.K."/>
            <person name="Smith M."/>
            <person name="Roesemann S."/>
            <person name="Alexander J.E."/>
            <person name="Rich S.A."/>
            <person name="Livny J."/>
            <person name="Vlamakis H."/>
            <person name="Clish C."/>
            <person name="Bullock K."/>
            <person name="Deik A."/>
            <person name="Scott J."/>
            <person name="Pierce K.A."/>
            <person name="Xavier R.J."/>
            <person name="Alm E.J."/>
        </authorList>
    </citation>
    <scope>NUCLEOTIDE SEQUENCE [LARGE SCALE GENOMIC DNA]</scope>
    <source>
        <strain evidence="2 5">BIOML-A1</strain>
    </source>
</reference>
<dbReference type="AlphaFoldDB" id="A0A4Q5H7G6"/>
<evidence type="ECO:0000313" key="2">
    <source>
        <dbReference type="EMBL" id="KAA5276209.1"/>
    </source>
</evidence>
<keyword evidence="5" id="KW-1185">Reference proteome</keyword>
<dbReference type="EMBL" id="RCXL01000003">
    <property type="protein sequence ID" value="RYT77466.1"/>
    <property type="molecule type" value="Genomic_DNA"/>
</dbReference>
<comment type="caution">
    <text evidence="3">The sequence shown here is derived from an EMBL/GenBank/DDBJ whole genome shotgun (WGS) entry which is preliminary data.</text>
</comment>
<dbReference type="Proteomes" id="UP000335496">
    <property type="component" value="Unassembled WGS sequence"/>
</dbReference>
<dbReference type="RefSeq" id="WP_130088857.1">
    <property type="nucleotide sequence ID" value="NZ_RCXL01000003.1"/>
</dbReference>